<evidence type="ECO:0000256" key="3">
    <source>
        <dbReference type="ARBA" id="ARBA00022694"/>
    </source>
</evidence>
<dbReference type="EC" id="2.8.1.13" evidence="9"/>
<dbReference type="InterPro" id="IPR004506">
    <property type="entry name" value="MnmA-like"/>
</dbReference>
<feature type="region of interest" description="Interaction with tRNA" evidence="9">
    <location>
        <begin position="318"/>
        <end position="319"/>
    </location>
</feature>
<dbReference type="EMBL" id="MFLV01000010">
    <property type="protein sequence ID" value="OGG71732.1"/>
    <property type="molecule type" value="Genomic_DNA"/>
</dbReference>
<feature type="active site" description="Nucleophile" evidence="9">
    <location>
        <position position="110"/>
    </location>
</feature>
<dbReference type="NCBIfam" id="TIGR00420">
    <property type="entry name" value="trmU"/>
    <property type="match status" value="1"/>
</dbReference>
<comment type="caution">
    <text evidence="9">Lacks conserved residue(s) required for the propagation of feature annotation.</text>
</comment>
<comment type="caution">
    <text evidence="12">The sequence shown here is derived from an EMBL/GenBank/DDBJ whole genome shotgun (WGS) entry which is preliminary data.</text>
</comment>
<feature type="site" description="Interaction with tRNA" evidence="9">
    <location>
        <position position="351"/>
    </location>
</feature>
<dbReference type="GO" id="GO:0005737">
    <property type="term" value="C:cytoplasm"/>
    <property type="evidence" value="ECO:0007669"/>
    <property type="project" value="UniProtKB-SubCell"/>
</dbReference>
<dbReference type="InterPro" id="IPR046885">
    <property type="entry name" value="MnmA-like_C"/>
</dbReference>
<keyword evidence="5 9" id="KW-0067">ATP-binding</keyword>
<dbReference type="GO" id="GO:0005524">
    <property type="term" value="F:ATP binding"/>
    <property type="evidence" value="ECO:0007669"/>
    <property type="project" value="UniProtKB-KW"/>
</dbReference>
<dbReference type="CDD" id="cd01998">
    <property type="entry name" value="MnmA_TRMU-like"/>
    <property type="match status" value="1"/>
</dbReference>
<keyword evidence="3 9" id="KW-0819">tRNA processing</keyword>
<dbReference type="Pfam" id="PF20259">
    <property type="entry name" value="tRNA_Me_trans_M"/>
    <property type="match status" value="1"/>
</dbReference>
<evidence type="ECO:0000313" key="12">
    <source>
        <dbReference type="EMBL" id="OGG71732.1"/>
    </source>
</evidence>
<evidence type="ECO:0000256" key="4">
    <source>
        <dbReference type="ARBA" id="ARBA00022741"/>
    </source>
</evidence>
<feature type="binding site" evidence="9">
    <location>
        <position position="40"/>
    </location>
    <ligand>
        <name>ATP</name>
        <dbReference type="ChEBI" id="CHEBI:30616"/>
    </ligand>
</feature>
<dbReference type="InterPro" id="IPR014729">
    <property type="entry name" value="Rossmann-like_a/b/a_fold"/>
</dbReference>
<dbReference type="PANTHER" id="PTHR11933">
    <property type="entry name" value="TRNA 5-METHYLAMINOMETHYL-2-THIOURIDYLATE -METHYLTRANSFERASE"/>
    <property type="match status" value="1"/>
</dbReference>
<dbReference type="SUPFAM" id="SSF52402">
    <property type="entry name" value="Adenine nucleotide alpha hydrolases-like"/>
    <property type="match status" value="1"/>
</dbReference>
<keyword evidence="9" id="KW-0963">Cytoplasm</keyword>
<keyword evidence="4 9" id="KW-0547">Nucleotide-binding</keyword>
<dbReference type="NCBIfam" id="NF001138">
    <property type="entry name" value="PRK00143.1"/>
    <property type="match status" value="1"/>
</dbReference>
<gene>
    <name evidence="9" type="primary">mnmA</name>
    <name evidence="12" type="ORF">A3A35_01895</name>
</gene>
<comment type="catalytic activity">
    <reaction evidence="8 9">
        <text>S-sulfanyl-L-cysteinyl-[protein] + uridine(34) in tRNA + AH2 + ATP = 2-thiouridine(34) in tRNA + L-cysteinyl-[protein] + A + AMP + diphosphate + H(+)</text>
        <dbReference type="Rhea" id="RHEA:47032"/>
        <dbReference type="Rhea" id="RHEA-COMP:10131"/>
        <dbReference type="Rhea" id="RHEA-COMP:11726"/>
        <dbReference type="Rhea" id="RHEA-COMP:11727"/>
        <dbReference type="Rhea" id="RHEA-COMP:11728"/>
        <dbReference type="ChEBI" id="CHEBI:13193"/>
        <dbReference type="ChEBI" id="CHEBI:15378"/>
        <dbReference type="ChEBI" id="CHEBI:17499"/>
        <dbReference type="ChEBI" id="CHEBI:29950"/>
        <dbReference type="ChEBI" id="CHEBI:30616"/>
        <dbReference type="ChEBI" id="CHEBI:33019"/>
        <dbReference type="ChEBI" id="CHEBI:61963"/>
        <dbReference type="ChEBI" id="CHEBI:65315"/>
        <dbReference type="ChEBI" id="CHEBI:87170"/>
        <dbReference type="ChEBI" id="CHEBI:456215"/>
        <dbReference type="EC" id="2.8.1.13"/>
    </reaction>
</comment>
<evidence type="ECO:0000259" key="10">
    <source>
        <dbReference type="Pfam" id="PF20258"/>
    </source>
</evidence>
<feature type="binding site" evidence="9">
    <location>
        <position position="134"/>
    </location>
    <ligand>
        <name>ATP</name>
        <dbReference type="ChEBI" id="CHEBI:30616"/>
    </ligand>
</feature>
<evidence type="ECO:0000256" key="2">
    <source>
        <dbReference type="ARBA" id="ARBA00022679"/>
    </source>
</evidence>
<dbReference type="FunFam" id="3.40.50.620:FF:000115">
    <property type="entry name" value="tRNA-specific 2-thiouridylase MnmA"/>
    <property type="match status" value="1"/>
</dbReference>
<dbReference type="Proteomes" id="UP000179115">
    <property type="component" value="Unassembled WGS sequence"/>
</dbReference>
<dbReference type="Gene3D" id="2.30.30.280">
    <property type="entry name" value="Adenine nucleotide alpha hydrolases-like domains"/>
    <property type="match status" value="1"/>
</dbReference>
<dbReference type="InterPro" id="IPR023382">
    <property type="entry name" value="MnmA-like_central_sf"/>
</dbReference>
<evidence type="ECO:0000256" key="5">
    <source>
        <dbReference type="ARBA" id="ARBA00022840"/>
    </source>
</evidence>
<proteinExistence type="inferred from homology"/>
<comment type="similarity">
    <text evidence="9">Belongs to the MnmA/TRMU family.</text>
</comment>
<keyword evidence="2 9" id="KW-0808">Transferase</keyword>
<dbReference type="PANTHER" id="PTHR11933:SF5">
    <property type="entry name" value="MITOCHONDRIAL TRNA-SPECIFIC 2-THIOURIDYLASE 1"/>
    <property type="match status" value="1"/>
</dbReference>
<dbReference type="GO" id="GO:0002143">
    <property type="term" value="P:tRNA wobble position uridine thiolation"/>
    <property type="evidence" value="ECO:0007669"/>
    <property type="project" value="TreeGrafter"/>
</dbReference>
<dbReference type="GO" id="GO:0000049">
    <property type="term" value="F:tRNA binding"/>
    <property type="evidence" value="ECO:0007669"/>
    <property type="project" value="UniProtKB-KW"/>
</dbReference>
<reference evidence="12 13" key="1">
    <citation type="journal article" date="2016" name="Nat. Commun.">
        <title>Thousands of microbial genomes shed light on interconnected biogeochemical processes in an aquifer system.</title>
        <authorList>
            <person name="Anantharaman K."/>
            <person name="Brown C.T."/>
            <person name="Hug L.A."/>
            <person name="Sharon I."/>
            <person name="Castelle C.J."/>
            <person name="Probst A.J."/>
            <person name="Thomas B.C."/>
            <person name="Singh A."/>
            <person name="Wilkins M.J."/>
            <person name="Karaoz U."/>
            <person name="Brodie E.L."/>
            <person name="Williams K.H."/>
            <person name="Hubbard S.S."/>
            <person name="Banfield J.F."/>
        </authorList>
    </citation>
    <scope>NUCLEOTIDE SEQUENCE [LARGE SCALE GENOMIC DNA]</scope>
</reference>
<dbReference type="InterPro" id="IPR046884">
    <property type="entry name" value="MnmA-like_central"/>
</dbReference>
<evidence type="ECO:0000313" key="13">
    <source>
        <dbReference type="Proteomes" id="UP000179115"/>
    </source>
</evidence>
<evidence type="ECO:0000259" key="11">
    <source>
        <dbReference type="Pfam" id="PF20259"/>
    </source>
</evidence>
<keyword evidence="6 9" id="KW-0694">RNA-binding</keyword>
<accession>A0A1F6EEU6</accession>
<dbReference type="Pfam" id="PF03054">
    <property type="entry name" value="tRNA_Me_trans"/>
    <property type="match status" value="1"/>
</dbReference>
<evidence type="ECO:0000256" key="8">
    <source>
        <dbReference type="ARBA" id="ARBA00051542"/>
    </source>
</evidence>
<comment type="function">
    <text evidence="9">Catalyzes the 2-thiolation of uridine at the wobble position (U34) of tRNA, leading to the formation of s(2)U34.</text>
</comment>
<dbReference type="STRING" id="1798508.A3A35_01895"/>
<feature type="site" description="Interaction with tRNA" evidence="9">
    <location>
        <position position="135"/>
    </location>
</feature>
<dbReference type="Gene3D" id="3.40.50.620">
    <property type="entry name" value="HUPs"/>
    <property type="match status" value="1"/>
</dbReference>
<feature type="active site" description="Cysteine persulfide intermediate" evidence="9">
    <location>
        <position position="211"/>
    </location>
</feature>
<keyword evidence="7" id="KW-1015">Disulfide bond</keyword>
<organism evidence="12 13">
    <name type="scientific">Candidatus Kaiserbacteria bacterium RIFCSPLOWO2_01_FULL_51_21</name>
    <dbReference type="NCBI Taxonomy" id="1798508"/>
    <lineage>
        <taxon>Bacteria</taxon>
        <taxon>Candidatus Kaiseribacteriota</taxon>
    </lineage>
</organism>
<feature type="domain" description="tRNA-specific 2-thiouridylase MnmA-like C-terminal" evidence="10">
    <location>
        <begin position="294"/>
        <end position="367"/>
    </location>
</feature>
<evidence type="ECO:0000256" key="7">
    <source>
        <dbReference type="ARBA" id="ARBA00023157"/>
    </source>
</evidence>
<dbReference type="AlphaFoldDB" id="A0A1F6EEU6"/>
<dbReference type="HAMAP" id="MF_00144">
    <property type="entry name" value="tRNA_thiouridyl_MnmA"/>
    <property type="match status" value="1"/>
</dbReference>
<dbReference type="Gene3D" id="2.40.30.10">
    <property type="entry name" value="Translation factors"/>
    <property type="match status" value="1"/>
</dbReference>
<feature type="domain" description="tRNA-specific 2-thiouridylase MnmA-like central" evidence="11">
    <location>
        <begin position="220"/>
        <end position="286"/>
    </location>
</feature>
<name>A0A1F6EEU6_9BACT</name>
<keyword evidence="1 9" id="KW-0820">tRNA-binding</keyword>
<feature type="binding site" evidence="9">
    <location>
        <begin position="14"/>
        <end position="21"/>
    </location>
    <ligand>
        <name>ATP</name>
        <dbReference type="ChEBI" id="CHEBI:30616"/>
    </ligand>
</feature>
<evidence type="ECO:0000256" key="1">
    <source>
        <dbReference type="ARBA" id="ARBA00022555"/>
    </source>
</evidence>
<feature type="region of interest" description="Interaction with tRNA" evidence="9">
    <location>
        <begin position="161"/>
        <end position="163"/>
    </location>
</feature>
<feature type="region of interest" description="Interaction with target base in tRNA" evidence="9">
    <location>
        <begin position="105"/>
        <end position="107"/>
    </location>
</feature>
<dbReference type="Pfam" id="PF20258">
    <property type="entry name" value="tRNA_Me_trans_C"/>
    <property type="match status" value="1"/>
</dbReference>
<dbReference type="GO" id="GO:0103016">
    <property type="term" value="F:tRNA-uridine 2-sulfurtransferase activity"/>
    <property type="evidence" value="ECO:0007669"/>
    <property type="project" value="UniProtKB-EC"/>
</dbReference>
<protein>
    <recommendedName>
        <fullName evidence="9">tRNA-specific 2-thiouridylase MnmA</fullName>
        <ecNumber evidence="9">2.8.1.13</ecNumber>
    </recommendedName>
</protein>
<sequence length="368" mass="41206">MHNAVEKGKKVFVAMSGGVDSSVAAFLLQKEGYDVTGVFMKVWQPFDEAQGKPLTECTWREDRQDAMRVAARLGVPFETWNFEEEYKRDVVEYMISEYRAGRTPNPDVMCNRHIKFGVFLREALRRGADYIATGHYARIQESGIRNQESQFHLLAGVDKNKDQSYFLYALGQEELSRTLFPIGKYLKPKVRIIAQKAGLPTAQKKDSQGLCFIGKLDMREFLSHYIAPVHGEVMTSAGKVIGEHRGAAYYTLGQRHGFSTRAQSPHESPYYIVAKDIGSNTLTVAHTPKTAEKEVSVRDTRWTLSPPIVNKRYTARLRYRQRLLACSVRIGSNADAVVAFTNALGIIPAGQSLVLYDGDECLGGGIIV</sequence>
<comment type="subcellular location">
    <subcellularLocation>
        <location evidence="9">Cytoplasm</location>
    </subcellularLocation>
</comment>
<evidence type="ECO:0000256" key="9">
    <source>
        <dbReference type="HAMAP-Rule" id="MF_00144"/>
    </source>
</evidence>
<evidence type="ECO:0000256" key="6">
    <source>
        <dbReference type="ARBA" id="ARBA00022884"/>
    </source>
</evidence>